<dbReference type="OrthoDB" id="1910926at2759"/>
<evidence type="ECO:0000256" key="1">
    <source>
        <dbReference type="SAM" id="MobiDB-lite"/>
    </source>
</evidence>
<feature type="compositionally biased region" description="Basic residues" evidence="1">
    <location>
        <begin position="18"/>
        <end position="28"/>
    </location>
</feature>
<accession>A0A7J7C8V4</accession>
<feature type="compositionally biased region" description="Polar residues" evidence="1">
    <location>
        <begin position="242"/>
        <end position="260"/>
    </location>
</feature>
<dbReference type="AlphaFoldDB" id="A0A7J7C8V4"/>
<organism evidence="2 3">
    <name type="scientific">Tripterygium wilfordii</name>
    <name type="common">Thunder God vine</name>
    <dbReference type="NCBI Taxonomy" id="458696"/>
    <lineage>
        <taxon>Eukaryota</taxon>
        <taxon>Viridiplantae</taxon>
        <taxon>Streptophyta</taxon>
        <taxon>Embryophyta</taxon>
        <taxon>Tracheophyta</taxon>
        <taxon>Spermatophyta</taxon>
        <taxon>Magnoliopsida</taxon>
        <taxon>eudicotyledons</taxon>
        <taxon>Gunneridae</taxon>
        <taxon>Pentapetalae</taxon>
        <taxon>rosids</taxon>
        <taxon>fabids</taxon>
        <taxon>Celastrales</taxon>
        <taxon>Celastraceae</taxon>
        <taxon>Tripterygium</taxon>
    </lineage>
</organism>
<dbReference type="Proteomes" id="UP000593562">
    <property type="component" value="Unassembled WGS sequence"/>
</dbReference>
<dbReference type="PANTHER" id="PTHR34682:SF1">
    <property type="entry name" value="PROTEIN METABOLIC NETWORK MODULATOR 1"/>
    <property type="match status" value="1"/>
</dbReference>
<dbReference type="InterPro" id="IPR045881">
    <property type="entry name" value="MNM1-like"/>
</dbReference>
<feature type="compositionally biased region" description="Polar residues" evidence="1">
    <location>
        <begin position="1"/>
        <end position="11"/>
    </location>
</feature>
<feature type="compositionally biased region" description="Polar residues" evidence="1">
    <location>
        <begin position="66"/>
        <end position="75"/>
    </location>
</feature>
<feature type="region of interest" description="Disordered" evidence="1">
    <location>
        <begin position="226"/>
        <end position="270"/>
    </location>
</feature>
<evidence type="ECO:0000313" key="2">
    <source>
        <dbReference type="EMBL" id="KAF5730552.1"/>
    </source>
</evidence>
<comment type="caution">
    <text evidence="2">The sequence shown here is derived from an EMBL/GenBank/DDBJ whole genome shotgun (WGS) entry which is preliminary data.</text>
</comment>
<keyword evidence="3" id="KW-1185">Reference proteome</keyword>
<protein>
    <recommendedName>
        <fullName evidence="4">AT hook motif-containing protein</fullName>
    </recommendedName>
</protein>
<name>A0A7J7C8V4_TRIWF</name>
<feature type="region of interest" description="Disordered" evidence="1">
    <location>
        <begin position="1"/>
        <end position="75"/>
    </location>
</feature>
<proteinExistence type="predicted"/>
<sequence>MSQPNEGNNDNALVEFRVKRKRGRPRKFPRQDPDNRDNANGQRGHSSNHGANSSVPPGFDGVNGSHPHQTNTVSNANFPMVGQEVHGAVEGVFDGGFLIGVRVENSATIFRGAVFIPGHYVPVSQENDVAPNLPMIRRNEVSSPLLPSVYNPRSHKRNRAANHYSANQVDSLLQTGLPRIPKSYIVPVVLQPAKISNGVPLTNETSPMETLPARLSTKAMQVLEADYPSNESTPCNRPPTHLQGSHQETSKGNQSESCQPLSEGLHGSEAESMMPFEEVLTEVRERVEAPSHSEENSSNLASNLLVKGSGHYVEDQGDNKVPLRQFEPLQAVWPSQNLSAISTEPSKEGRPGKFDELLKVIQEQTREHELSTKKAPASRPKLNVVRSTENMAKEGFVHDFDINEL</sequence>
<evidence type="ECO:0008006" key="4">
    <source>
        <dbReference type="Google" id="ProtNLM"/>
    </source>
</evidence>
<reference evidence="2 3" key="1">
    <citation type="journal article" date="2020" name="Nat. Commun.">
        <title>Genome of Tripterygium wilfordii and identification of cytochrome P450 involved in triptolide biosynthesis.</title>
        <authorList>
            <person name="Tu L."/>
            <person name="Su P."/>
            <person name="Zhang Z."/>
            <person name="Gao L."/>
            <person name="Wang J."/>
            <person name="Hu T."/>
            <person name="Zhou J."/>
            <person name="Zhang Y."/>
            <person name="Zhao Y."/>
            <person name="Liu Y."/>
            <person name="Song Y."/>
            <person name="Tong Y."/>
            <person name="Lu Y."/>
            <person name="Yang J."/>
            <person name="Xu C."/>
            <person name="Jia M."/>
            <person name="Peters R.J."/>
            <person name="Huang L."/>
            <person name="Gao W."/>
        </authorList>
    </citation>
    <scope>NUCLEOTIDE SEQUENCE [LARGE SCALE GENOMIC DNA]</scope>
    <source>
        <strain evidence="3">cv. XIE 37</strain>
        <tissue evidence="2">Leaf</tissue>
    </source>
</reference>
<dbReference type="EMBL" id="JAAARO010000019">
    <property type="protein sequence ID" value="KAF5730552.1"/>
    <property type="molecule type" value="Genomic_DNA"/>
</dbReference>
<evidence type="ECO:0000313" key="3">
    <source>
        <dbReference type="Proteomes" id="UP000593562"/>
    </source>
</evidence>
<dbReference type="FunCoup" id="A0A7J7C8V4">
    <property type="interactions" value="27"/>
</dbReference>
<dbReference type="PANTHER" id="PTHR34682">
    <property type="entry name" value="AT HOOK MOTIF-CONTAINING PROTEIN"/>
    <property type="match status" value="1"/>
</dbReference>
<feature type="compositionally biased region" description="Polar residues" evidence="1">
    <location>
        <begin position="38"/>
        <end position="55"/>
    </location>
</feature>
<gene>
    <name evidence="2" type="ORF">HS088_TW19G00143</name>
</gene>
<dbReference type="InParanoid" id="A0A7J7C8V4"/>